<dbReference type="PANTHER" id="PTHR31778:SF2">
    <property type="entry name" value="BUD SITE SELECTION PROTEIN RAX2"/>
    <property type="match status" value="1"/>
</dbReference>
<dbReference type="Pfam" id="PF17164">
    <property type="entry name" value="DUF5122"/>
    <property type="match status" value="1"/>
</dbReference>
<dbReference type="SUPFAM" id="SSF50998">
    <property type="entry name" value="Quinoprotein alcohol dehydrogenase-like"/>
    <property type="match status" value="1"/>
</dbReference>
<dbReference type="InterPro" id="IPR018391">
    <property type="entry name" value="PQQ_b-propeller_rpt"/>
</dbReference>
<dbReference type="RefSeq" id="WP_346052048.1">
    <property type="nucleotide sequence ID" value="NZ_JAYGII010000020.1"/>
</dbReference>
<keyword evidence="2" id="KW-1185">Reference proteome</keyword>
<dbReference type="Proteomes" id="UP001302316">
    <property type="component" value="Unassembled WGS sequence"/>
</dbReference>
<reference evidence="1 2" key="1">
    <citation type="submission" date="2023-12" db="EMBL/GenBank/DDBJ databases">
        <title>Whole-genome sequencing of halo(alkali)philic microorganisms from hypersaline lakes.</title>
        <authorList>
            <person name="Sorokin D.Y."/>
            <person name="Merkel A.Y."/>
            <person name="Messina E."/>
            <person name="Yakimov M."/>
        </authorList>
    </citation>
    <scope>NUCLEOTIDE SEQUENCE [LARGE SCALE GENOMIC DNA]</scope>
    <source>
        <strain evidence="1 2">AB-CW1</strain>
    </source>
</reference>
<dbReference type="AlphaFoldDB" id="A0AAP6JG80"/>
<protein>
    <submittedName>
        <fullName evidence="1">Uncharacterized protein</fullName>
    </submittedName>
</protein>
<evidence type="ECO:0000313" key="2">
    <source>
        <dbReference type="Proteomes" id="UP001302316"/>
    </source>
</evidence>
<dbReference type="InterPro" id="IPR013431">
    <property type="entry name" value="Delta_60_rpt"/>
</dbReference>
<name>A0AAP6JG80_9GAMM</name>
<dbReference type="InterPro" id="IPR015943">
    <property type="entry name" value="WD40/YVTN_repeat-like_dom_sf"/>
</dbReference>
<evidence type="ECO:0000313" key="1">
    <source>
        <dbReference type="EMBL" id="MEA5446076.1"/>
    </source>
</evidence>
<dbReference type="InterPro" id="IPR011047">
    <property type="entry name" value="Quinoprotein_ADH-like_sf"/>
</dbReference>
<accession>A0AAP6JG80</accession>
<gene>
    <name evidence="1" type="ORF">VCB98_09615</name>
</gene>
<dbReference type="SMART" id="SM00564">
    <property type="entry name" value="PQQ"/>
    <property type="match status" value="2"/>
</dbReference>
<proteinExistence type="predicted"/>
<dbReference type="Gene3D" id="2.130.10.10">
    <property type="entry name" value="YVTN repeat-like/Quinoprotein amine dehydrogenase"/>
    <property type="match status" value="2"/>
</dbReference>
<dbReference type="PANTHER" id="PTHR31778">
    <property type="entry name" value="BUD SITE SELECTION PROTEIN RAX2"/>
    <property type="match status" value="1"/>
</dbReference>
<dbReference type="EMBL" id="JAYGII010000020">
    <property type="protein sequence ID" value="MEA5446076.1"/>
    <property type="molecule type" value="Genomic_DNA"/>
</dbReference>
<sequence>MNLLYSSDSDCDWLNYTLCDDGGMMPDETGGSLVLRADDGFDPDTGWFFVIESDATLSYPAGARPVPLAATKYDRVTGRVFDAAVDADRIYLGGDFSRLGPLTGPGAAVHMDSGRLAGAVPYIDGPSVFAVAADGEGGFYIGGRFESVGGVPRRNLARIDAQGRVDRGWRANTDEAVTGIAVHEDRVFVSGLFGNLSRDGDSFEREGLALVSAVDGAVDPDWNPGSEGTVWTLATDGERVYVGGSFASVGGDSGVALAALDAQTGELIPDWGETPDNVVVTVHVADGVVYVGGYFETLGGEAANGVMALNPETGERLWDHNPAVDGLVMAVSADGERLYLGGDFESVGGLTRDNLAAVDRNTGAVVAGWETSADGAVWGVGVHGGWLYAAGNFRQAGGVERELLAAFDLTDGELNADWNPGASGHFTAGTMAFSGDVGFFGGRLQEITGHDRRYLAALDRETGQVLEDWRADQPTHLSRLLLDEGTLYASGDFPFEAGEPDWGYLTALNAETGEKSPSWDPPEIVGRTVRALAVDDERLYFGGRLSEVDGEARHNIAAVNRYNGALVSGWAPNVSSQVSAIAKKGDRLYIGGRFREVNEEDKLRLAALHRVSGELDKSFEFNAASNVSVLGLFGDSLLIGGQFRSINEVERERLAIIDLEENSLLEMGEIGVSDAVSSIAFDGSRLIVSGAFQQSGDTPRRRLAAFDLDSKTLISDWQPETDLVATLLSPIDGKLFISGSFQEVTGSSDDRHRPRLGFAVLDLESGDVAR</sequence>
<comment type="caution">
    <text evidence="1">The sequence shown here is derived from an EMBL/GenBank/DDBJ whole genome shotgun (WGS) entry which is preliminary data.</text>
</comment>
<dbReference type="GO" id="GO:1902929">
    <property type="term" value="C:plasma membrane of growing cell tip"/>
    <property type="evidence" value="ECO:0007669"/>
    <property type="project" value="TreeGrafter"/>
</dbReference>
<organism evidence="1 2">
    <name type="scientific">Natronospira elongata</name>
    <dbReference type="NCBI Taxonomy" id="3110268"/>
    <lineage>
        <taxon>Bacteria</taxon>
        <taxon>Pseudomonadati</taxon>
        <taxon>Pseudomonadota</taxon>
        <taxon>Gammaproteobacteria</taxon>
        <taxon>Natronospirales</taxon>
        <taxon>Natronospiraceae</taxon>
        <taxon>Natronospira</taxon>
    </lineage>
</organism>